<sequence>MKSRIRFKINQDSRVEKYLQDKRIKKNDIDDIDDIKCVF</sequence>
<accession>A0A9N8Z011</accession>
<reference evidence="1" key="1">
    <citation type="submission" date="2021-06" db="EMBL/GenBank/DDBJ databases">
        <authorList>
            <person name="Kallberg Y."/>
            <person name="Tangrot J."/>
            <person name="Rosling A."/>
        </authorList>
    </citation>
    <scope>NUCLEOTIDE SEQUENCE</scope>
    <source>
        <strain evidence="1">IN212</strain>
    </source>
</reference>
<name>A0A9N8Z011_9GLOM</name>
<dbReference type="AlphaFoldDB" id="A0A9N8Z011"/>
<proteinExistence type="predicted"/>
<comment type="caution">
    <text evidence="1">The sequence shown here is derived from an EMBL/GenBank/DDBJ whole genome shotgun (WGS) entry which is preliminary data.</text>
</comment>
<protein>
    <submittedName>
        <fullName evidence="1">955_t:CDS:1</fullName>
    </submittedName>
</protein>
<gene>
    <name evidence="1" type="ORF">RFULGI_LOCUS600</name>
</gene>
<evidence type="ECO:0000313" key="2">
    <source>
        <dbReference type="Proteomes" id="UP000789396"/>
    </source>
</evidence>
<organism evidence="1 2">
    <name type="scientific">Racocetra fulgida</name>
    <dbReference type="NCBI Taxonomy" id="60492"/>
    <lineage>
        <taxon>Eukaryota</taxon>
        <taxon>Fungi</taxon>
        <taxon>Fungi incertae sedis</taxon>
        <taxon>Mucoromycota</taxon>
        <taxon>Glomeromycotina</taxon>
        <taxon>Glomeromycetes</taxon>
        <taxon>Diversisporales</taxon>
        <taxon>Gigasporaceae</taxon>
        <taxon>Racocetra</taxon>
    </lineage>
</organism>
<dbReference type="EMBL" id="CAJVPZ010000260">
    <property type="protein sequence ID" value="CAG8459105.1"/>
    <property type="molecule type" value="Genomic_DNA"/>
</dbReference>
<evidence type="ECO:0000313" key="1">
    <source>
        <dbReference type="EMBL" id="CAG8459105.1"/>
    </source>
</evidence>
<dbReference type="Proteomes" id="UP000789396">
    <property type="component" value="Unassembled WGS sequence"/>
</dbReference>
<keyword evidence="2" id="KW-1185">Reference proteome</keyword>